<feature type="signal peptide" evidence="1">
    <location>
        <begin position="1"/>
        <end position="23"/>
    </location>
</feature>
<reference evidence="2" key="1">
    <citation type="submission" date="2022-08" db="EMBL/GenBank/DDBJ databases">
        <authorList>
            <person name="Kallberg Y."/>
            <person name="Tangrot J."/>
            <person name="Rosling A."/>
        </authorList>
    </citation>
    <scope>NUCLEOTIDE SEQUENCE</scope>
    <source>
        <strain evidence="2">Wild A</strain>
    </source>
</reference>
<dbReference type="AlphaFoldDB" id="A0A9W4SFC7"/>
<evidence type="ECO:0000313" key="2">
    <source>
        <dbReference type="EMBL" id="CAI2167025.1"/>
    </source>
</evidence>
<protein>
    <submittedName>
        <fullName evidence="2">17822_t:CDS:1</fullName>
    </submittedName>
</protein>
<dbReference type="OrthoDB" id="2356850at2759"/>
<keyword evidence="1" id="KW-0732">Signal</keyword>
<gene>
    <name evidence="2" type="ORF">FWILDA_LOCUS2866</name>
</gene>
<organism evidence="2 3">
    <name type="scientific">Funneliformis geosporum</name>
    <dbReference type="NCBI Taxonomy" id="1117311"/>
    <lineage>
        <taxon>Eukaryota</taxon>
        <taxon>Fungi</taxon>
        <taxon>Fungi incertae sedis</taxon>
        <taxon>Mucoromycota</taxon>
        <taxon>Glomeromycotina</taxon>
        <taxon>Glomeromycetes</taxon>
        <taxon>Glomerales</taxon>
        <taxon>Glomeraceae</taxon>
        <taxon>Funneliformis</taxon>
    </lineage>
</organism>
<feature type="chain" id="PRO_5040848517" evidence="1">
    <location>
        <begin position="24"/>
        <end position="124"/>
    </location>
</feature>
<dbReference type="Proteomes" id="UP001153678">
    <property type="component" value="Unassembled WGS sequence"/>
</dbReference>
<accession>A0A9W4SFC7</accession>
<keyword evidence="3" id="KW-1185">Reference proteome</keyword>
<evidence type="ECO:0000256" key="1">
    <source>
        <dbReference type="SAM" id="SignalP"/>
    </source>
</evidence>
<proteinExistence type="predicted"/>
<sequence>MNFKPSSIFTLFFLICLITITTSLPDCRESLKNIIVTSPTPEETIPNEGSIKISYETTQPKKDEIISLHVLLLDDNKFKLYEIVPDQNLDGKSYENSVPWQRIKDNSTVYIRKYNHVLLIVRNN</sequence>
<dbReference type="EMBL" id="CAMKVN010000355">
    <property type="protein sequence ID" value="CAI2167025.1"/>
    <property type="molecule type" value="Genomic_DNA"/>
</dbReference>
<evidence type="ECO:0000313" key="3">
    <source>
        <dbReference type="Proteomes" id="UP001153678"/>
    </source>
</evidence>
<name>A0A9W4SFC7_9GLOM</name>
<comment type="caution">
    <text evidence="2">The sequence shown here is derived from an EMBL/GenBank/DDBJ whole genome shotgun (WGS) entry which is preliminary data.</text>
</comment>